<keyword evidence="7" id="KW-1185">Reference proteome</keyword>
<dbReference type="PROSITE" id="PS00211">
    <property type="entry name" value="ABC_TRANSPORTER_1"/>
    <property type="match status" value="1"/>
</dbReference>
<dbReference type="CDD" id="cd03225">
    <property type="entry name" value="ABC_cobalt_CbiO_domain1"/>
    <property type="match status" value="1"/>
</dbReference>
<dbReference type="InterPro" id="IPR050095">
    <property type="entry name" value="ECF_ABC_transporter_ATP-bd"/>
</dbReference>
<organism evidence="6 7">
    <name type="scientific">Paenirhodobacter enshiensis</name>
    <dbReference type="NCBI Taxonomy" id="1105367"/>
    <lineage>
        <taxon>Bacteria</taxon>
        <taxon>Pseudomonadati</taxon>
        <taxon>Pseudomonadota</taxon>
        <taxon>Alphaproteobacteria</taxon>
        <taxon>Rhodobacterales</taxon>
        <taxon>Rhodobacter group</taxon>
        <taxon>Paenirhodobacter</taxon>
    </lineage>
</organism>
<reference evidence="6 7" key="1">
    <citation type="submission" date="2014-03" db="EMBL/GenBank/DDBJ databases">
        <title>Genome of Paenirhodobacter enshiensis DW2-9.</title>
        <authorList>
            <person name="Wang D."/>
            <person name="Wang G."/>
        </authorList>
    </citation>
    <scope>NUCLEOTIDE SEQUENCE [LARGE SCALE GENOMIC DNA]</scope>
    <source>
        <strain evidence="6 7">DW2-9</strain>
    </source>
</reference>
<dbReference type="GO" id="GO:0016887">
    <property type="term" value="F:ATP hydrolysis activity"/>
    <property type="evidence" value="ECO:0007669"/>
    <property type="project" value="InterPro"/>
</dbReference>
<dbReference type="InterPro" id="IPR027417">
    <property type="entry name" value="P-loop_NTPase"/>
</dbReference>
<sequence length="234" mass="25050">MIPLLSLTGLTVARAGVPVLREAALQLFPRDRLAIVGPNGAGKTTLLRTIVGLEPVAAGRLVLFGQPCTTERDFRPLRPRIGFLFQDSDDQLFCPTVLEDVCFGPLNCGLSPAEAEARARETLDALGIGHLEGRVTHRLSGGEKRLVCLAGLLAMRPEVLLLDEPTNGVDAANGARLRTALAAFEGAMILVSHDEGFVAEIATRAMLIAGGRLSEAEIHVHPHMHVHPHLHPKA</sequence>
<keyword evidence="2" id="KW-0813">Transport</keyword>
<comment type="similarity">
    <text evidence="1">Belongs to the ABC transporter superfamily.</text>
</comment>
<evidence type="ECO:0000259" key="5">
    <source>
        <dbReference type="PROSITE" id="PS50893"/>
    </source>
</evidence>
<dbReference type="PANTHER" id="PTHR43553:SF24">
    <property type="entry name" value="ENERGY-COUPLING FACTOR TRANSPORTER ATP-BINDING PROTEIN ECFA1"/>
    <property type="match status" value="1"/>
</dbReference>
<dbReference type="eggNOG" id="COG1122">
    <property type="taxonomic scope" value="Bacteria"/>
</dbReference>
<feature type="domain" description="ABC transporter" evidence="5">
    <location>
        <begin position="5"/>
        <end position="230"/>
    </location>
</feature>
<keyword evidence="4 6" id="KW-0067">ATP-binding</keyword>
<dbReference type="InterPro" id="IPR015856">
    <property type="entry name" value="ABC_transpr_CbiO/EcfA_su"/>
</dbReference>
<dbReference type="Proteomes" id="UP000028824">
    <property type="component" value="Unassembled WGS sequence"/>
</dbReference>
<dbReference type="OrthoDB" id="9782163at2"/>
<dbReference type="PROSITE" id="PS50893">
    <property type="entry name" value="ABC_TRANSPORTER_2"/>
    <property type="match status" value="1"/>
</dbReference>
<accession>A0A086XS63</accession>
<dbReference type="RefSeq" id="WP_036639227.1">
    <property type="nucleotide sequence ID" value="NZ_JAYRGJ010000006.1"/>
</dbReference>
<protein>
    <submittedName>
        <fullName evidence="6">Cobalt ABC transporter ATP-binding protein</fullName>
    </submittedName>
</protein>
<comment type="caution">
    <text evidence="6">The sequence shown here is derived from an EMBL/GenBank/DDBJ whole genome shotgun (WGS) entry which is preliminary data.</text>
</comment>
<dbReference type="InterPro" id="IPR017871">
    <property type="entry name" value="ABC_transporter-like_CS"/>
</dbReference>
<proteinExistence type="inferred from homology"/>
<dbReference type="SUPFAM" id="SSF52540">
    <property type="entry name" value="P-loop containing nucleoside triphosphate hydrolases"/>
    <property type="match status" value="1"/>
</dbReference>
<dbReference type="AlphaFoldDB" id="A0A086XS63"/>
<dbReference type="Pfam" id="PF00005">
    <property type="entry name" value="ABC_tran"/>
    <property type="match status" value="1"/>
</dbReference>
<dbReference type="Gene3D" id="3.40.50.300">
    <property type="entry name" value="P-loop containing nucleotide triphosphate hydrolases"/>
    <property type="match status" value="1"/>
</dbReference>
<name>A0A086XS63_9RHOB</name>
<evidence type="ECO:0000256" key="4">
    <source>
        <dbReference type="ARBA" id="ARBA00022840"/>
    </source>
</evidence>
<dbReference type="GO" id="GO:0042626">
    <property type="term" value="F:ATPase-coupled transmembrane transporter activity"/>
    <property type="evidence" value="ECO:0007669"/>
    <property type="project" value="TreeGrafter"/>
</dbReference>
<dbReference type="EMBL" id="JFZB01000033">
    <property type="protein sequence ID" value="KFI24863.1"/>
    <property type="molecule type" value="Genomic_DNA"/>
</dbReference>
<evidence type="ECO:0000256" key="3">
    <source>
        <dbReference type="ARBA" id="ARBA00022741"/>
    </source>
</evidence>
<gene>
    <name evidence="6" type="ORF">CG50_07660</name>
</gene>
<dbReference type="InterPro" id="IPR003593">
    <property type="entry name" value="AAA+_ATPase"/>
</dbReference>
<keyword evidence="3" id="KW-0547">Nucleotide-binding</keyword>
<evidence type="ECO:0000313" key="6">
    <source>
        <dbReference type="EMBL" id="KFI24863.1"/>
    </source>
</evidence>
<dbReference type="GO" id="GO:0043190">
    <property type="term" value="C:ATP-binding cassette (ABC) transporter complex"/>
    <property type="evidence" value="ECO:0007669"/>
    <property type="project" value="TreeGrafter"/>
</dbReference>
<dbReference type="SMART" id="SM00382">
    <property type="entry name" value="AAA"/>
    <property type="match status" value="1"/>
</dbReference>
<dbReference type="STRING" id="1105367.CG50_07660"/>
<evidence type="ECO:0000256" key="1">
    <source>
        <dbReference type="ARBA" id="ARBA00005417"/>
    </source>
</evidence>
<evidence type="ECO:0000313" key="7">
    <source>
        <dbReference type="Proteomes" id="UP000028824"/>
    </source>
</evidence>
<dbReference type="GO" id="GO:0005524">
    <property type="term" value="F:ATP binding"/>
    <property type="evidence" value="ECO:0007669"/>
    <property type="project" value="UniProtKB-KW"/>
</dbReference>
<dbReference type="PANTHER" id="PTHR43553">
    <property type="entry name" value="HEAVY METAL TRANSPORTER"/>
    <property type="match status" value="1"/>
</dbReference>
<evidence type="ECO:0000256" key="2">
    <source>
        <dbReference type="ARBA" id="ARBA00022448"/>
    </source>
</evidence>
<dbReference type="InterPro" id="IPR003439">
    <property type="entry name" value="ABC_transporter-like_ATP-bd"/>
</dbReference>